<dbReference type="EMBL" id="JAPWTJ010001786">
    <property type="protein sequence ID" value="KAJ8969521.1"/>
    <property type="molecule type" value="Genomic_DNA"/>
</dbReference>
<protein>
    <recommendedName>
        <fullName evidence="1">Mon2 C-terminal domain-containing protein</fullName>
    </recommendedName>
</protein>
<keyword evidence="3" id="KW-1185">Reference proteome</keyword>
<sequence length="68" mass="7727">MKIVSTGEDNKAWEQLISLYPFLVECTTTSSTQVSRPLREALLQFCDLLQPPQNRTNNVMKISNNSLI</sequence>
<dbReference type="Pfam" id="PF16206">
    <property type="entry name" value="Mon2_C"/>
    <property type="match status" value="1"/>
</dbReference>
<accession>A0ABQ9IYX9</accession>
<comment type="caution">
    <text evidence="2">The sequence shown here is derived from an EMBL/GenBank/DDBJ whole genome shotgun (WGS) entry which is preliminary data.</text>
</comment>
<evidence type="ECO:0000259" key="1">
    <source>
        <dbReference type="Pfam" id="PF16206"/>
    </source>
</evidence>
<name>A0ABQ9IYX9_9CUCU</name>
<proteinExistence type="predicted"/>
<feature type="domain" description="Mon2 C-terminal" evidence="1">
    <location>
        <begin position="8"/>
        <end position="52"/>
    </location>
</feature>
<evidence type="ECO:0000313" key="2">
    <source>
        <dbReference type="EMBL" id="KAJ8969521.1"/>
    </source>
</evidence>
<organism evidence="2 3">
    <name type="scientific">Molorchus minor</name>
    <dbReference type="NCBI Taxonomy" id="1323400"/>
    <lineage>
        <taxon>Eukaryota</taxon>
        <taxon>Metazoa</taxon>
        <taxon>Ecdysozoa</taxon>
        <taxon>Arthropoda</taxon>
        <taxon>Hexapoda</taxon>
        <taxon>Insecta</taxon>
        <taxon>Pterygota</taxon>
        <taxon>Neoptera</taxon>
        <taxon>Endopterygota</taxon>
        <taxon>Coleoptera</taxon>
        <taxon>Polyphaga</taxon>
        <taxon>Cucujiformia</taxon>
        <taxon>Chrysomeloidea</taxon>
        <taxon>Cerambycidae</taxon>
        <taxon>Lamiinae</taxon>
        <taxon>Monochamini</taxon>
        <taxon>Molorchus</taxon>
    </lineage>
</organism>
<dbReference type="InterPro" id="IPR032817">
    <property type="entry name" value="Mon2_C"/>
</dbReference>
<dbReference type="Proteomes" id="UP001162164">
    <property type="component" value="Unassembled WGS sequence"/>
</dbReference>
<evidence type="ECO:0000313" key="3">
    <source>
        <dbReference type="Proteomes" id="UP001162164"/>
    </source>
</evidence>
<gene>
    <name evidence="2" type="ORF">NQ317_002210</name>
</gene>
<reference evidence="2" key="1">
    <citation type="journal article" date="2023" name="Insect Mol. Biol.">
        <title>Genome sequencing provides insights into the evolution of gene families encoding plant cell wall-degrading enzymes in longhorned beetles.</title>
        <authorList>
            <person name="Shin N.R."/>
            <person name="Okamura Y."/>
            <person name="Kirsch R."/>
            <person name="Pauchet Y."/>
        </authorList>
    </citation>
    <scope>NUCLEOTIDE SEQUENCE</scope>
    <source>
        <strain evidence="2">MMC_N1</strain>
    </source>
</reference>